<dbReference type="AlphaFoldDB" id="A0A8H7EQU7"/>
<keyword evidence="2" id="KW-0812">Transmembrane</keyword>
<keyword evidence="2" id="KW-0472">Membrane</keyword>
<dbReference type="EMBL" id="JABAYA010000188">
    <property type="protein sequence ID" value="KAF7722571.1"/>
    <property type="molecule type" value="Genomic_DNA"/>
</dbReference>
<feature type="transmembrane region" description="Helical" evidence="2">
    <location>
        <begin position="193"/>
        <end position="212"/>
    </location>
</feature>
<dbReference type="InterPro" id="IPR002921">
    <property type="entry name" value="Fungal_lipase-type"/>
</dbReference>
<comment type="caution">
    <text evidence="4">The sequence shown here is derived from an EMBL/GenBank/DDBJ whole genome shotgun (WGS) entry which is preliminary data.</text>
</comment>
<dbReference type="Gene3D" id="3.40.50.1820">
    <property type="entry name" value="alpha/beta hydrolase"/>
    <property type="match status" value="1"/>
</dbReference>
<protein>
    <recommendedName>
        <fullName evidence="3">Fungal lipase-type domain-containing protein</fullName>
    </recommendedName>
</protein>
<dbReference type="SUPFAM" id="SSF53474">
    <property type="entry name" value="alpha/beta-Hydrolases"/>
    <property type="match status" value="1"/>
</dbReference>
<feature type="compositionally biased region" description="Polar residues" evidence="1">
    <location>
        <begin position="566"/>
        <end position="580"/>
    </location>
</feature>
<evidence type="ECO:0000256" key="2">
    <source>
        <dbReference type="SAM" id="Phobius"/>
    </source>
</evidence>
<evidence type="ECO:0000313" key="5">
    <source>
        <dbReference type="Proteomes" id="UP000605846"/>
    </source>
</evidence>
<feature type="compositionally biased region" description="Acidic residues" evidence="1">
    <location>
        <begin position="64"/>
        <end position="75"/>
    </location>
</feature>
<dbReference type="InterPro" id="IPR051218">
    <property type="entry name" value="Sec_MonoDiacylglyc_Lipase"/>
</dbReference>
<reference evidence="4" key="1">
    <citation type="submission" date="2020-01" db="EMBL/GenBank/DDBJ databases">
        <title>Genome Sequencing of Three Apophysomyces-Like Fungal Strains Confirms a Novel Fungal Genus in the Mucoromycota with divergent Burkholderia-like Endosymbiotic Bacteria.</title>
        <authorList>
            <person name="Stajich J.E."/>
            <person name="Macias A.M."/>
            <person name="Carter-House D."/>
            <person name="Lovett B."/>
            <person name="Kasson L.R."/>
            <person name="Berry K."/>
            <person name="Grigoriev I."/>
            <person name="Chang Y."/>
            <person name="Spatafora J."/>
            <person name="Kasson M.T."/>
        </authorList>
    </citation>
    <scope>NUCLEOTIDE SEQUENCE</scope>
    <source>
        <strain evidence="4">NRRL A-21654</strain>
    </source>
</reference>
<dbReference type="Proteomes" id="UP000605846">
    <property type="component" value="Unassembled WGS sequence"/>
</dbReference>
<keyword evidence="5" id="KW-1185">Reference proteome</keyword>
<evidence type="ECO:0000256" key="1">
    <source>
        <dbReference type="SAM" id="MobiDB-lite"/>
    </source>
</evidence>
<sequence length="580" mass="65986">MTRSLDTEEPERYNGAVQDCFCPPQDCVYADDEYKQIRITPSLFALLPKCPGATPRTDAHVEETDSEEDATVTEDQDEISDNYIEDDQKHFDRWTLLNYRGNALKHLYFTLSYHWTMIFTSPISVMMAVVSYLTLIISLVSLYVIFKVPQAGKIKDLDDQEFLANDDAKNLVMDTIPLMAKNRKQCRSQKRTFRVFDMLIAQTLLTLSTLLYQRDGALLQEARSYFRDNNKAKGASTLRKAMEKITSQAKIWGLSFYDATGLSSVEGPLCGIYTSRSHPVIVVAFKGTSPDNFEEIFVDAALQRVDARPYLFGATHLGFYEYLFSNSGMYTNSFGSTYSTIIQEIDRRADGLRKKLGTKEKVKLWITGHSLGAALSTLLFARLLKHGKDDLEHCELQDCYTFGSPAVGDNDFASMFASLHQSYDNNKPTMWRVINNKDVVCKIPLAKNDRTVGYYIGKTDYFNYFHVGHAIHLDSASNTLIHEAPSCYESAIKIAVKMCSCRRAEGKGYDQGEEAPGRIIEWLRSMRLFSFREHFPSRYRRSLLAVSEHYAEKMGSNKQIDPIEQADSQLSNLSNRRQSD</sequence>
<feature type="domain" description="Fungal lipase-type" evidence="3">
    <location>
        <begin position="282"/>
        <end position="446"/>
    </location>
</feature>
<feature type="region of interest" description="Disordered" evidence="1">
    <location>
        <begin position="556"/>
        <end position="580"/>
    </location>
</feature>
<accession>A0A8H7EQU7</accession>
<feature type="region of interest" description="Disordered" evidence="1">
    <location>
        <begin position="55"/>
        <end position="75"/>
    </location>
</feature>
<gene>
    <name evidence="4" type="ORF">EC973_002961</name>
</gene>
<name>A0A8H7EQU7_9FUNG</name>
<dbReference type="Pfam" id="PF01764">
    <property type="entry name" value="Lipase_3"/>
    <property type="match status" value="1"/>
</dbReference>
<dbReference type="InterPro" id="IPR029058">
    <property type="entry name" value="AB_hydrolase_fold"/>
</dbReference>
<dbReference type="CDD" id="cd00519">
    <property type="entry name" value="Lipase_3"/>
    <property type="match status" value="1"/>
</dbReference>
<dbReference type="OrthoDB" id="426718at2759"/>
<dbReference type="PANTHER" id="PTHR45856:SF24">
    <property type="entry name" value="FUNGAL LIPASE-LIKE DOMAIN-CONTAINING PROTEIN"/>
    <property type="match status" value="1"/>
</dbReference>
<dbReference type="PANTHER" id="PTHR45856">
    <property type="entry name" value="ALPHA/BETA-HYDROLASES SUPERFAMILY PROTEIN"/>
    <property type="match status" value="1"/>
</dbReference>
<evidence type="ECO:0000259" key="3">
    <source>
        <dbReference type="Pfam" id="PF01764"/>
    </source>
</evidence>
<dbReference type="GO" id="GO:0006629">
    <property type="term" value="P:lipid metabolic process"/>
    <property type="evidence" value="ECO:0007669"/>
    <property type="project" value="InterPro"/>
</dbReference>
<feature type="transmembrane region" description="Helical" evidence="2">
    <location>
        <begin position="123"/>
        <end position="146"/>
    </location>
</feature>
<evidence type="ECO:0000313" key="4">
    <source>
        <dbReference type="EMBL" id="KAF7722571.1"/>
    </source>
</evidence>
<keyword evidence="2" id="KW-1133">Transmembrane helix</keyword>
<proteinExistence type="predicted"/>
<organism evidence="4 5">
    <name type="scientific">Apophysomyces ossiformis</name>
    <dbReference type="NCBI Taxonomy" id="679940"/>
    <lineage>
        <taxon>Eukaryota</taxon>
        <taxon>Fungi</taxon>
        <taxon>Fungi incertae sedis</taxon>
        <taxon>Mucoromycota</taxon>
        <taxon>Mucoromycotina</taxon>
        <taxon>Mucoromycetes</taxon>
        <taxon>Mucorales</taxon>
        <taxon>Mucorineae</taxon>
        <taxon>Mucoraceae</taxon>
        <taxon>Apophysomyces</taxon>
    </lineage>
</organism>